<accession>A0A7C9DUH1</accession>
<organism evidence="1">
    <name type="scientific">Opuntia streptacantha</name>
    <name type="common">Prickly pear cactus</name>
    <name type="synonym">Opuntia cardona</name>
    <dbReference type="NCBI Taxonomy" id="393608"/>
    <lineage>
        <taxon>Eukaryota</taxon>
        <taxon>Viridiplantae</taxon>
        <taxon>Streptophyta</taxon>
        <taxon>Embryophyta</taxon>
        <taxon>Tracheophyta</taxon>
        <taxon>Spermatophyta</taxon>
        <taxon>Magnoliopsida</taxon>
        <taxon>eudicotyledons</taxon>
        <taxon>Gunneridae</taxon>
        <taxon>Pentapetalae</taxon>
        <taxon>Caryophyllales</taxon>
        <taxon>Cactineae</taxon>
        <taxon>Cactaceae</taxon>
        <taxon>Opuntioideae</taxon>
        <taxon>Opuntia</taxon>
    </lineage>
</organism>
<dbReference type="EMBL" id="GISG01148317">
    <property type="protein sequence ID" value="MBA4646886.1"/>
    <property type="molecule type" value="Transcribed_RNA"/>
</dbReference>
<proteinExistence type="predicted"/>
<protein>
    <submittedName>
        <fullName evidence="1">Uncharacterized protein</fullName>
    </submittedName>
</protein>
<dbReference type="EMBL" id="GISG01148319">
    <property type="protein sequence ID" value="MBA4646888.1"/>
    <property type="molecule type" value="Transcribed_RNA"/>
</dbReference>
<name>A0A7C9DUH1_OPUST</name>
<sequence>MLLQVVPCQNHLLACFLNQMVKKNAICFYASFLYHEASHNRGHHNLFFHPENFYLYNSCGDGLDPSSCRTHDDAPFPLALTTHCPTPLTSFGGNFDHQSLFEKKIRRDHGLHGPCSGIDNHDQTSNSNFGLQENPKPDLQSLIELISQTWNEVFAFPFSISMLWATEDSEEGFCIC</sequence>
<reference evidence="1" key="2">
    <citation type="submission" date="2020-07" db="EMBL/GenBank/DDBJ databases">
        <authorList>
            <person name="Vera ALvarez R."/>
            <person name="Arias-Moreno D.M."/>
            <person name="Jimenez-Jacinto V."/>
            <person name="Jimenez-Bremont J.F."/>
            <person name="Swaminathan K."/>
            <person name="Moose S.P."/>
            <person name="Guerrero-Gonzalez M.L."/>
            <person name="Marino-Ramirez L."/>
            <person name="Landsman D."/>
            <person name="Rodriguez-Kessler M."/>
            <person name="Delgado-Sanchez P."/>
        </authorList>
    </citation>
    <scope>NUCLEOTIDE SEQUENCE</scope>
    <source>
        <tissue evidence="1">Cladode</tissue>
    </source>
</reference>
<evidence type="ECO:0000313" key="1">
    <source>
        <dbReference type="EMBL" id="MBA4646888.1"/>
    </source>
</evidence>
<reference evidence="1" key="1">
    <citation type="journal article" date="2013" name="J. Plant Res.">
        <title>Effect of fungi and light on seed germination of three Opuntia species from semiarid lands of central Mexico.</title>
        <authorList>
            <person name="Delgado-Sanchez P."/>
            <person name="Jimenez-Bremont J.F."/>
            <person name="Guerrero-Gonzalez Mde L."/>
            <person name="Flores J."/>
        </authorList>
    </citation>
    <scope>NUCLEOTIDE SEQUENCE</scope>
    <source>
        <tissue evidence="1">Cladode</tissue>
    </source>
</reference>
<dbReference type="AlphaFoldDB" id="A0A7C9DUH1"/>
<dbReference type="EMBL" id="GISG01148313">
    <property type="protein sequence ID" value="MBA4646882.1"/>
    <property type="molecule type" value="Transcribed_RNA"/>
</dbReference>